<dbReference type="STRING" id="1561.NPD11_2252"/>
<organism evidence="1 2">
    <name type="scientific">Clostridium baratii str. Sullivan</name>
    <dbReference type="NCBI Taxonomy" id="1415775"/>
    <lineage>
        <taxon>Bacteria</taxon>
        <taxon>Bacillati</taxon>
        <taxon>Bacillota</taxon>
        <taxon>Clostridia</taxon>
        <taxon>Eubacteriales</taxon>
        <taxon>Clostridiaceae</taxon>
        <taxon>Clostridium</taxon>
    </lineage>
</organism>
<gene>
    <name evidence="1" type="ORF">U729_753</name>
</gene>
<proteinExistence type="predicted"/>
<sequence length="61" mass="7297">MTGYQKRIINYLEKNIILKGKKVYLGYDDKSVVIIDKNRILHFIYKDKKIQLVNLENNINI</sequence>
<reference evidence="1 2" key="1">
    <citation type="journal article" date="2015" name="Infect. Genet. Evol.">
        <title>Genomic sequences of six botulinum neurotoxin-producing strains representing three clostridial species illustrate the mobility and diversity of botulinum neurotoxin genes.</title>
        <authorList>
            <person name="Smith T.J."/>
            <person name="Hill K.K."/>
            <person name="Xie G."/>
            <person name="Foley B.T."/>
            <person name="Williamson C.H."/>
            <person name="Foster J.T."/>
            <person name="Johnson S.L."/>
            <person name="Chertkov O."/>
            <person name="Teshima H."/>
            <person name="Gibbons H.S."/>
            <person name="Johnsky L.A."/>
            <person name="Karavis M.A."/>
            <person name="Smith L.A."/>
        </authorList>
    </citation>
    <scope>NUCLEOTIDE SEQUENCE [LARGE SCALE GENOMIC DNA]</scope>
    <source>
        <strain evidence="1">Sullivan</strain>
    </source>
</reference>
<evidence type="ECO:0000313" key="1">
    <source>
        <dbReference type="EMBL" id="AIY83242.1"/>
    </source>
</evidence>
<name>A0A0A7FUG4_9CLOT</name>
<dbReference type="Proteomes" id="UP000030635">
    <property type="component" value="Chromosome"/>
</dbReference>
<keyword evidence="2" id="KW-1185">Reference proteome</keyword>
<dbReference type="AlphaFoldDB" id="A0A0A7FUG4"/>
<dbReference type="EMBL" id="CP006905">
    <property type="protein sequence ID" value="AIY83242.1"/>
    <property type="molecule type" value="Genomic_DNA"/>
</dbReference>
<dbReference type="HOGENOM" id="CLU_2914200_0_0_9"/>
<evidence type="ECO:0000313" key="2">
    <source>
        <dbReference type="Proteomes" id="UP000030635"/>
    </source>
</evidence>
<dbReference type="RefSeq" id="WP_039311763.1">
    <property type="nucleotide sequence ID" value="NZ_CP006905.1"/>
</dbReference>
<protein>
    <submittedName>
        <fullName evidence="1">Uncharacterized protein</fullName>
    </submittedName>
</protein>
<accession>A0A0A7FUG4</accession>
<dbReference type="KEGG" id="cbv:U729_753"/>